<evidence type="ECO:0000313" key="5">
    <source>
        <dbReference type="Proteomes" id="UP000515135"/>
    </source>
</evidence>
<keyword evidence="1" id="KW-1015">Disulfide bond</keyword>
<feature type="domain" description="Fibrinogen C-terminal" evidence="4">
    <location>
        <begin position="158"/>
        <end position="378"/>
    </location>
</feature>
<feature type="chain" id="PRO_5027535600" evidence="3">
    <location>
        <begin position="19"/>
        <end position="378"/>
    </location>
</feature>
<feature type="signal peptide" evidence="3">
    <location>
        <begin position="1"/>
        <end position="18"/>
    </location>
</feature>
<dbReference type="GeneID" id="109462454"/>
<dbReference type="Gene3D" id="1.20.5.50">
    <property type="match status" value="1"/>
</dbReference>
<dbReference type="CDD" id="cd00087">
    <property type="entry name" value="FReD"/>
    <property type="match status" value="1"/>
</dbReference>
<feature type="coiled-coil region" evidence="2">
    <location>
        <begin position="63"/>
        <end position="97"/>
    </location>
</feature>
<dbReference type="PANTHER" id="PTHR19143">
    <property type="entry name" value="FIBRINOGEN/TENASCIN/ANGIOPOEITIN"/>
    <property type="match status" value="1"/>
</dbReference>
<dbReference type="RefSeq" id="XP_019614569.1">
    <property type="nucleotide sequence ID" value="XM_019759010.1"/>
</dbReference>
<gene>
    <name evidence="6" type="primary">LOC109462454</name>
</gene>
<dbReference type="Pfam" id="PF00147">
    <property type="entry name" value="Fibrinogen_C"/>
    <property type="match status" value="1"/>
</dbReference>
<dbReference type="Gene3D" id="4.10.530.10">
    <property type="entry name" value="Gamma-fibrinogen Carboxyl Terminal Fragment, domain 2"/>
    <property type="match status" value="1"/>
</dbReference>
<dbReference type="InterPro" id="IPR036056">
    <property type="entry name" value="Fibrinogen-like_C"/>
</dbReference>
<dbReference type="SMART" id="SM00186">
    <property type="entry name" value="FBG"/>
    <property type="match status" value="1"/>
</dbReference>
<evidence type="ECO:0000256" key="2">
    <source>
        <dbReference type="SAM" id="Coils"/>
    </source>
</evidence>
<feature type="coiled-coil region" evidence="2">
    <location>
        <begin position="126"/>
        <end position="160"/>
    </location>
</feature>
<dbReference type="PROSITE" id="PS00514">
    <property type="entry name" value="FIBRINOGEN_C_1"/>
    <property type="match status" value="1"/>
</dbReference>
<dbReference type="AlphaFoldDB" id="A0A6P4XVC9"/>
<reference evidence="6" key="1">
    <citation type="submission" date="2025-08" db="UniProtKB">
        <authorList>
            <consortium name="RefSeq"/>
        </authorList>
    </citation>
    <scope>IDENTIFICATION</scope>
    <source>
        <tissue evidence="6">Gonad</tissue>
    </source>
</reference>
<sequence>MGSLVFLVFLALLRHGGAANVRNLPVHGHEETAVGQQNEITGQQCAVCCPSQSTPSCPALDQLLLYSGTLNSLEGQLEQLRNRTDSMDGQLQQLAQQEMAEVQAENDLKATVEALQATVSSQDSSIQQLQATLQQLEVTLQQQASTILQQANSLQQLEDQVNAARDCQEVFNTGHTTSGVYTIYPDGGGRTPIHVYCDMDTDGGGWTVFQKRQDGSEDFFRDWQAYKTGFGDLRGEFWLGNDNLARLTAQGDYELRVDLEDFEGNSAYAKYSYFRVENEFHLYRLTAVGYSGTAGDALAVHDSMFFSTKDRDNDNPHDTHCAQTYKGGWWYNRCHDANLNGLYHAGSQQSTSADGVSWKQWKGQFYSLKLTEMKLRPI</sequence>
<evidence type="ECO:0000256" key="3">
    <source>
        <dbReference type="SAM" id="SignalP"/>
    </source>
</evidence>
<dbReference type="PROSITE" id="PS51406">
    <property type="entry name" value="FIBRINOGEN_C_2"/>
    <property type="match status" value="1"/>
</dbReference>
<dbReference type="Proteomes" id="UP000515135">
    <property type="component" value="Unplaced"/>
</dbReference>
<keyword evidence="5" id="KW-1185">Reference proteome</keyword>
<dbReference type="InterPro" id="IPR014716">
    <property type="entry name" value="Fibrinogen_a/b/g_C_1"/>
</dbReference>
<dbReference type="SUPFAM" id="SSF56496">
    <property type="entry name" value="Fibrinogen C-terminal domain-like"/>
    <property type="match status" value="1"/>
</dbReference>
<dbReference type="Gene3D" id="3.90.215.10">
    <property type="entry name" value="Gamma Fibrinogen, chain A, domain 1"/>
    <property type="match status" value="1"/>
</dbReference>
<keyword evidence="2" id="KW-0175">Coiled coil</keyword>
<name>A0A6P4XVC9_BRABE</name>
<dbReference type="PANTHER" id="PTHR19143:SF458">
    <property type="entry name" value="FIBRINOGEN C-TERMINAL DOMAIN-CONTAINING PROTEIN-RELATED"/>
    <property type="match status" value="1"/>
</dbReference>
<dbReference type="NCBIfam" id="NF040941">
    <property type="entry name" value="GGGWT_bact"/>
    <property type="match status" value="1"/>
</dbReference>
<dbReference type="InterPro" id="IPR020837">
    <property type="entry name" value="Fibrinogen_CS"/>
</dbReference>
<proteinExistence type="predicted"/>
<keyword evidence="3" id="KW-0732">Signal</keyword>
<dbReference type="InterPro" id="IPR050373">
    <property type="entry name" value="Fibrinogen_C-term_domain"/>
</dbReference>
<dbReference type="OrthoDB" id="7725475at2759"/>
<evidence type="ECO:0000313" key="6">
    <source>
        <dbReference type="RefSeq" id="XP_019614569.1"/>
    </source>
</evidence>
<evidence type="ECO:0000256" key="1">
    <source>
        <dbReference type="ARBA" id="ARBA00023157"/>
    </source>
</evidence>
<organism evidence="5 6">
    <name type="scientific">Branchiostoma belcheri</name>
    <name type="common">Amphioxus</name>
    <dbReference type="NCBI Taxonomy" id="7741"/>
    <lineage>
        <taxon>Eukaryota</taxon>
        <taxon>Metazoa</taxon>
        <taxon>Chordata</taxon>
        <taxon>Cephalochordata</taxon>
        <taxon>Leptocardii</taxon>
        <taxon>Amphioxiformes</taxon>
        <taxon>Branchiostomatidae</taxon>
        <taxon>Branchiostoma</taxon>
    </lineage>
</organism>
<dbReference type="FunFam" id="3.90.215.10:FF:000001">
    <property type="entry name" value="Tenascin isoform 1"/>
    <property type="match status" value="1"/>
</dbReference>
<dbReference type="GO" id="GO:0005615">
    <property type="term" value="C:extracellular space"/>
    <property type="evidence" value="ECO:0007669"/>
    <property type="project" value="TreeGrafter"/>
</dbReference>
<evidence type="ECO:0000259" key="4">
    <source>
        <dbReference type="PROSITE" id="PS51406"/>
    </source>
</evidence>
<protein>
    <submittedName>
        <fullName evidence="6">Ficolin-2-like</fullName>
    </submittedName>
</protein>
<dbReference type="KEGG" id="bbel:109462454"/>
<dbReference type="InterPro" id="IPR002181">
    <property type="entry name" value="Fibrinogen_a/b/g_C_dom"/>
</dbReference>
<accession>A0A6P4XVC9</accession>